<evidence type="ECO:0000256" key="2">
    <source>
        <dbReference type="ARBA" id="ARBA00005184"/>
    </source>
</evidence>
<evidence type="ECO:0000256" key="5">
    <source>
        <dbReference type="ARBA" id="ARBA00022512"/>
    </source>
</evidence>
<dbReference type="EC" id="3.1.1.11" evidence="4 10"/>
<comment type="pathway">
    <text evidence="2 10">Glycan metabolism; pectin degradation; 2-dehydro-3-deoxy-D-gluconate from pectin: step 1/5.</text>
</comment>
<reference evidence="12 13" key="1">
    <citation type="journal article" date="2022" name="Nat. Genet.">
        <title>Improved pea reference genome and pan-genome highlight genomic features and evolutionary characteristics.</title>
        <authorList>
            <person name="Yang T."/>
            <person name="Liu R."/>
            <person name="Luo Y."/>
            <person name="Hu S."/>
            <person name="Wang D."/>
            <person name="Wang C."/>
            <person name="Pandey M.K."/>
            <person name="Ge S."/>
            <person name="Xu Q."/>
            <person name="Li N."/>
            <person name="Li G."/>
            <person name="Huang Y."/>
            <person name="Saxena R.K."/>
            <person name="Ji Y."/>
            <person name="Li M."/>
            <person name="Yan X."/>
            <person name="He Y."/>
            <person name="Liu Y."/>
            <person name="Wang X."/>
            <person name="Xiang C."/>
            <person name="Varshney R.K."/>
            <person name="Ding H."/>
            <person name="Gao S."/>
            <person name="Zong X."/>
        </authorList>
    </citation>
    <scope>NUCLEOTIDE SEQUENCE [LARGE SCALE GENOMIC DNA]</scope>
    <source>
        <strain evidence="12 13">cv. Zhongwan 6</strain>
    </source>
</reference>
<dbReference type="GO" id="GO:0042545">
    <property type="term" value="P:cell wall modification"/>
    <property type="evidence" value="ECO:0007669"/>
    <property type="project" value="UniProtKB-UniRule"/>
</dbReference>
<dbReference type="EMBL" id="JAMSHJ010000003">
    <property type="protein sequence ID" value="KAI5426935.1"/>
    <property type="molecule type" value="Genomic_DNA"/>
</dbReference>
<dbReference type="SUPFAM" id="SSF51126">
    <property type="entry name" value="Pectin lyase-like"/>
    <property type="match status" value="1"/>
</dbReference>
<name>A0A9D5B1S8_PEA</name>
<dbReference type="Gramene" id="Psat03G0238600-T2">
    <property type="protein sequence ID" value="KAI5426935.1"/>
    <property type="gene ID" value="KIW84_032386"/>
</dbReference>
<gene>
    <name evidence="12" type="ORF">KIW84_032386</name>
</gene>
<dbReference type="InterPro" id="IPR000070">
    <property type="entry name" value="Pectinesterase_cat"/>
</dbReference>
<dbReference type="GO" id="GO:0030599">
    <property type="term" value="F:pectinesterase activity"/>
    <property type="evidence" value="ECO:0007669"/>
    <property type="project" value="UniProtKB-UniRule"/>
</dbReference>
<evidence type="ECO:0000256" key="7">
    <source>
        <dbReference type="ARBA" id="ARBA00023085"/>
    </source>
</evidence>
<feature type="domain" description="Pectinesterase catalytic" evidence="11">
    <location>
        <begin position="85"/>
        <end position="246"/>
    </location>
</feature>
<protein>
    <recommendedName>
        <fullName evidence="4 10">Pectinesterase</fullName>
        <ecNumber evidence="4 10">3.1.1.11</ecNumber>
    </recommendedName>
</protein>
<evidence type="ECO:0000256" key="10">
    <source>
        <dbReference type="RuleBase" id="RU000589"/>
    </source>
</evidence>
<dbReference type="PROSITE" id="PS00503">
    <property type="entry name" value="PECTINESTERASE_2"/>
    <property type="match status" value="1"/>
</dbReference>
<evidence type="ECO:0000313" key="12">
    <source>
        <dbReference type="EMBL" id="KAI5426935.1"/>
    </source>
</evidence>
<evidence type="ECO:0000259" key="11">
    <source>
        <dbReference type="Pfam" id="PF01095"/>
    </source>
</evidence>
<evidence type="ECO:0000256" key="6">
    <source>
        <dbReference type="ARBA" id="ARBA00022801"/>
    </source>
</evidence>
<feature type="active site" evidence="9">
    <location>
        <position position="236"/>
    </location>
</feature>
<evidence type="ECO:0000256" key="8">
    <source>
        <dbReference type="ARBA" id="ARBA00047928"/>
    </source>
</evidence>
<keyword evidence="6 10" id="KW-0378">Hydrolase</keyword>
<keyword evidence="13" id="KW-1185">Reference proteome</keyword>
<accession>A0A9D5B1S8</accession>
<dbReference type="InterPro" id="IPR012334">
    <property type="entry name" value="Pectin_lyas_fold"/>
</dbReference>
<evidence type="ECO:0000256" key="1">
    <source>
        <dbReference type="ARBA" id="ARBA00004191"/>
    </source>
</evidence>
<evidence type="ECO:0000256" key="4">
    <source>
        <dbReference type="ARBA" id="ARBA00013229"/>
    </source>
</evidence>
<dbReference type="Pfam" id="PF01095">
    <property type="entry name" value="Pectinesterase"/>
    <property type="match status" value="1"/>
</dbReference>
<comment type="subcellular location">
    <subcellularLocation>
        <location evidence="1">Secreted</location>
        <location evidence="1">Cell wall</location>
    </subcellularLocation>
</comment>
<sequence>MSLKSNNLLSLLVPIAAIFASLYLINPNPQFFTTLSPSSIYFGRDHHHHRPHRKHPDTRNDESICDDFPPGIPPPNTNTTSYLCVDRKGCCNFTTVQQAVNAVPDFTLKRTIIWINSGFYYEKVMVPKTKPNITFQGQSYTSTAIAWNDTAKSANGTFYSGSVQVFASNFIAKNISFMNLAPMPAPGAEGAQAVAMRISGDQAEFRGCGFFGAQDTLHDDKGRHYFKDCYIQGSIDFIFGNARSLYEVYMSISYILCHCHF</sequence>
<dbReference type="Gene3D" id="2.160.20.10">
    <property type="entry name" value="Single-stranded right-handed beta-helix, Pectin lyase-like"/>
    <property type="match status" value="1"/>
</dbReference>
<comment type="similarity">
    <text evidence="3">Belongs to the pectinesterase family.</text>
</comment>
<dbReference type="PANTHER" id="PTHR31321:SF33">
    <property type="entry name" value="PECTINESTERASE 8-RELATED"/>
    <property type="match status" value="1"/>
</dbReference>
<dbReference type="AlphaFoldDB" id="A0A9D5B1S8"/>
<dbReference type="PANTHER" id="PTHR31321">
    <property type="entry name" value="ACYL-COA THIOESTER HYDROLASE YBHC-RELATED"/>
    <property type="match status" value="1"/>
</dbReference>
<evidence type="ECO:0000313" key="13">
    <source>
        <dbReference type="Proteomes" id="UP001058974"/>
    </source>
</evidence>
<evidence type="ECO:0000256" key="3">
    <source>
        <dbReference type="ARBA" id="ARBA00008891"/>
    </source>
</evidence>
<evidence type="ECO:0000256" key="9">
    <source>
        <dbReference type="PROSITE-ProRule" id="PRU10040"/>
    </source>
</evidence>
<comment type="caution">
    <text evidence="12">The sequence shown here is derived from an EMBL/GenBank/DDBJ whole genome shotgun (WGS) entry which is preliminary data.</text>
</comment>
<dbReference type="InterPro" id="IPR033131">
    <property type="entry name" value="Pectinesterase_Asp_AS"/>
</dbReference>
<keyword evidence="5" id="KW-0134">Cell wall</keyword>
<proteinExistence type="inferred from homology"/>
<organism evidence="12 13">
    <name type="scientific">Pisum sativum</name>
    <name type="common">Garden pea</name>
    <name type="synonym">Lathyrus oleraceus</name>
    <dbReference type="NCBI Taxonomy" id="3888"/>
    <lineage>
        <taxon>Eukaryota</taxon>
        <taxon>Viridiplantae</taxon>
        <taxon>Streptophyta</taxon>
        <taxon>Embryophyta</taxon>
        <taxon>Tracheophyta</taxon>
        <taxon>Spermatophyta</taxon>
        <taxon>Magnoliopsida</taxon>
        <taxon>eudicotyledons</taxon>
        <taxon>Gunneridae</taxon>
        <taxon>Pentapetalae</taxon>
        <taxon>rosids</taxon>
        <taxon>fabids</taxon>
        <taxon>Fabales</taxon>
        <taxon>Fabaceae</taxon>
        <taxon>Papilionoideae</taxon>
        <taxon>50 kb inversion clade</taxon>
        <taxon>NPAAA clade</taxon>
        <taxon>Hologalegina</taxon>
        <taxon>IRL clade</taxon>
        <taxon>Fabeae</taxon>
        <taxon>Lathyrus</taxon>
    </lineage>
</organism>
<dbReference type="InterPro" id="IPR011050">
    <property type="entry name" value="Pectin_lyase_fold/virulence"/>
</dbReference>
<comment type="catalytic activity">
    <reaction evidence="8 10">
        <text>[(1-&gt;4)-alpha-D-galacturonosyl methyl ester](n) + n H2O = [(1-&gt;4)-alpha-D-galacturonosyl](n) + n methanol + n H(+)</text>
        <dbReference type="Rhea" id="RHEA:22380"/>
        <dbReference type="Rhea" id="RHEA-COMP:14570"/>
        <dbReference type="Rhea" id="RHEA-COMP:14573"/>
        <dbReference type="ChEBI" id="CHEBI:15377"/>
        <dbReference type="ChEBI" id="CHEBI:15378"/>
        <dbReference type="ChEBI" id="CHEBI:17790"/>
        <dbReference type="ChEBI" id="CHEBI:140522"/>
        <dbReference type="ChEBI" id="CHEBI:140523"/>
        <dbReference type="EC" id="3.1.1.11"/>
    </reaction>
</comment>
<dbReference type="GO" id="GO:0045490">
    <property type="term" value="P:pectin catabolic process"/>
    <property type="evidence" value="ECO:0007669"/>
    <property type="project" value="UniProtKB-UniRule"/>
</dbReference>
<keyword evidence="5" id="KW-0964">Secreted</keyword>
<dbReference type="Proteomes" id="UP001058974">
    <property type="component" value="Chromosome 3"/>
</dbReference>
<keyword evidence="7 10" id="KW-0063">Aspartyl esterase</keyword>